<accession>A0A242U6T3</accession>
<comment type="caution">
    <text evidence="1">The sequence shown here is derived from an EMBL/GenBank/DDBJ whole genome shotgun (WGS) entry which is preliminary data.</text>
</comment>
<reference evidence="1 2" key="1">
    <citation type="submission" date="2017-05" db="EMBL/GenBank/DDBJ databases">
        <authorList>
            <person name="Song R."/>
            <person name="Chenine A.L."/>
            <person name="Ruprecht R.M."/>
        </authorList>
    </citation>
    <scope>NUCLEOTIDE SEQUENCE [LARGE SCALE GENOMIC DNA]</scope>
    <source>
        <strain evidence="1 2">ARLG1955</strain>
    </source>
</reference>
<dbReference type="RefSeq" id="WP_086375867.1">
    <property type="nucleotide sequence ID" value="NZ_NGIR01000020.1"/>
</dbReference>
<sequence length="69" mass="7769">MSTETSPSNRSRSKKISGGRVACIVYLPKEEVKEIDKEVDETDTSRSSVIARIYYQGKKQTSTNEDPNE</sequence>
<evidence type="ECO:0000313" key="2">
    <source>
        <dbReference type="Proteomes" id="UP000195162"/>
    </source>
</evidence>
<proteinExistence type="predicted"/>
<dbReference type="EMBL" id="NGIR01000020">
    <property type="protein sequence ID" value="OTU28888.1"/>
    <property type="molecule type" value="Genomic_DNA"/>
</dbReference>
<protein>
    <recommendedName>
        <fullName evidence="3">CopG family transcriptional regulator</fullName>
    </recommendedName>
</protein>
<dbReference type="Proteomes" id="UP000195162">
    <property type="component" value="Unassembled WGS sequence"/>
</dbReference>
<evidence type="ECO:0008006" key="3">
    <source>
        <dbReference type="Google" id="ProtNLM"/>
    </source>
</evidence>
<evidence type="ECO:0000313" key="1">
    <source>
        <dbReference type="EMBL" id="OTU28888.1"/>
    </source>
</evidence>
<dbReference type="AlphaFoldDB" id="A0A242U6T3"/>
<name>A0A242U6T3_ACIPI</name>
<gene>
    <name evidence="1" type="ORF">CAT59_06705</name>
</gene>
<organism evidence="1 2">
    <name type="scientific">Acinetobacter pittii</name>
    <name type="common">Acinetobacter genomosp. 3</name>
    <dbReference type="NCBI Taxonomy" id="48296"/>
    <lineage>
        <taxon>Bacteria</taxon>
        <taxon>Pseudomonadati</taxon>
        <taxon>Pseudomonadota</taxon>
        <taxon>Gammaproteobacteria</taxon>
        <taxon>Moraxellales</taxon>
        <taxon>Moraxellaceae</taxon>
        <taxon>Acinetobacter</taxon>
        <taxon>Acinetobacter calcoaceticus/baumannii complex</taxon>
    </lineage>
</organism>